<dbReference type="RefSeq" id="WP_185904413.1">
    <property type="nucleotide sequence ID" value="NZ_JAASIO010000003.1"/>
</dbReference>
<reference evidence="4 5" key="1">
    <citation type="submission" date="2020-08" db="EMBL/GenBank/DDBJ databases">
        <authorList>
            <person name="Liu C."/>
            <person name="Sun Q."/>
        </authorList>
    </citation>
    <scope>NUCLEOTIDE SEQUENCE [LARGE SCALE GENOMIC DNA]</scope>
    <source>
        <strain evidence="4 5">N22</strain>
    </source>
</reference>
<name>A0A842J9F6_9ACTN</name>
<dbReference type="InterPro" id="IPR046947">
    <property type="entry name" value="LytR-like"/>
</dbReference>
<dbReference type="Pfam" id="PF04397">
    <property type="entry name" value="LytTR"/>
    <property type="match status" value="1"/>
</dbReference>
<dbReference type="InterPro" id="IPR001789">
    <property type="entry name" value="Sig_transdc_resp-reg_receiver"/>
</dbReference>
<dbReference type="Pfam" id="PF00072">
    <property type="entry name" value="Response_reg"/>
    <property type="match status" value="1"/>
</dbReference>
<comment type="caution">
    <text evidence="4">The sequence shown here is derived from an EMBL/GenBank/DDBJ whole genome shotgun (WGS) entry which is preliminary data.</text>
</comment>
<feature type="domain" description="Response regulatory" evidence="2">
    <location>
        <begin position="2"/>
        <end position="122"/>
    </location>
</feature>
<dbReference type="SMART" id="SM00850">
    <property type="entry name" value="LytTR"/>
    <property type="match status" value="1"/>
</dbReference>
<dbReference type="Gene3D" id="3.40.50.2300">
    <property type="match status" value="1"/>
</dbReference>
<dbReference type="PROSITE" id="PS50110">
    <property type="entry name" value="RESPONSE_REGULATORY"/>
    <property type="match status" value="1"/>
</dbReference>
<evidence type="ECO:0000313" key="5">
    <source>
        <dbReference type="Proteomes" id="UP000587396"/>
    </source>
</evidence>
<dbReference type="PANTHER" id="PTHR37299:SF1">
    <property type="entry name" value="STAGE 0 SPORULATION PROTEIN A HOMOLOG"/>
    <property type="match status" value="1"/>
</dbReference>
<evidence type="ECO:0000259" key="2">
    <source>
        <dbReference type="PROSITE" id="PS50110"/>
    </source>
</evidence>
<protein>
    <submittedName>
        <fullName evidence="4">Response regulator transcription factor</fullName>
    </submittedName>
</protein>
<dbReference type="InterPro" id="IPR007492">
    <property type="entry name" value="LytTR_DNA-bd_dom"/>
</dbReference>
<dbReference type="SMART" id="SM00448">
    <property type="entry name" value="REC"/>
    <property type="match status" value="1"/>
</dbReference>
<dbReference type="EMBL" id="JACMSE010000002">
    <property type="protein sequence ID" value="MBC2888423.1"/>
    <property type="molecule type" value="Genomic_DNA"/>
</dbReference>
<dbReference type="GO" id="GO:0000156">
    <property type="term" value="F:phosphorelay response regulator activity"/>
    <property type="evidence" value="ECO:0007669"/>
    <property type="project" value="InterPro"/>
</dbReference>
<feature type="domain" description="HTH LytTR-type" evidence="3">
    <location>
        <begin position="176"/>
        <end position="244"/>
    </location>
</feature>
<sequence length="256" mass="29136">MNIVLCDDNHDDCEYYTRLLESVARKSGIDVRLTTYENGQSFLFDLEDLEAMPDIVFLDVVMPKLGGMAVARKLAEKHFAGVVVFLSVSREYAFEAFDVRAFNYVLKTDDGDGARFRRVFLDAVAAVEERKTRYIQINGITERLNIPINDISYFEVRGRVCVVHFNLSREKTLPGTERTIEFLSPLGKLENMLLQYGFLRTHRSFLVNCAYVQSFTYTSITLSNGAEVPLGRAKRASFKEAMDARATVRVTEHDEA</sequence>
<dbReference type="AlphaFoldDB" id="A0A842J9F6"/>
<dbReference type="Gene3D" id="2.40.50.1020">
    <property type="entry name" value="LytTr DNA-binding domain"/>
    <property type="match status" value="1"/>
</dbReference>
<dbReference type="InterPro" id="IPR011006">
    <property type="entry name" value="CheY-like_superfamily"/>
</dbReference>
<evidence type="ECO:0000256" key="1">
    <source>
        <dbReference type="PROSITE-ProRule" id="PRU00169"/>
    </source>
</evidence>
<proteinExistence type="predicted"/>
<organism evidence="4 5">
    <name type="scientific">Gordonibacter massiliensis</name>
    <name type="common">ex Traore et al. 2017</name>
    <dbReference type="NCBI Taxonomy" id="1841863"/>
    <lineage>
        <taxon>Bacteria</taxon>
        <taxon>Bacillati</taxon>
        <taxon>Actinomycetota</taxon>
        <taxon>Coriobacteriia</taxon>
        <taxon>Eggerthellales</taxon>
        <taxon>Eggerthellaceae</taxon>
        <taxon>Gordonibacter</taxon>
    </lineage>
</organism>
<dbReference type="Proteomes" id="UP000587396">
    <property type="component" value="Unassembled WGS sequence"/>
</dbReference>
<gene>
    <name evidence="4" type="ORF">H7313_03540</name>
</gene>
<keyword evidence="5" id="KW-1185">Reference proteome</keyword>
<dbReference type="SUPFAM" id="SSF52172">
    <property type="entry name" value="CheY-like"/>
    <property type="match status" value="1"/>
</dbReference>
<dbReference type="PANTHER" id="PTHR37299">
    <property type="entry name" value="TRANSCRIPTIONAL REGULATOR-RELATED"/>
    <property type="match status" value="1"/>
</dbReference>
<dbReference type="GO" id="GO:0003677">
    <property type="term" value="F:DNA binding"/>
    <property type="evidence" value="ECO:0007669"/>
    <property type="project" value="InterPro"/>
</dbReference>
<feature type="modified residue" description="4-aspartylphosphate" evidence="1">
    <location>
        <position position="59"/>
    </location>
</feature>
<evidence type="ECO:0000313" key="4">
    <source>
        <dbReference type="EMBL" id="MBC2888423.1"/>
    </source>
</evidence>
<dbReference type="PROSITE" id="PS50930">
    <property type="entry name" value="HTH_LYTTR"/>
    <property type="match status" value="1"/>
</dbReference>
<accession>A0A842J9F6</accession>
<evidence type="ECO:0000259" key="3">
    <source>
        <dbReference type="PROSITE" id="PS50930"/>
    </source>
</evidence>
<keyword evidence="1" id="KW-0597">Phosphoprotein</keyword>